<keyword evidence="3" id="KW-1185">Reference proteome</keyword>
<gene>
    <name evidence="2" type="ORF">IDH45_10925</name>
</gene>
<dbReference type="RefSeq" id="WP_190927469.1">
    <property type="nucleotide sequence ID" value="NZ_JACXJA010000012.1"/>
</dbReference>
<feature type="transmembrane region" description="Helical" evidence="1">
    <location>
        <begin position="42"/>
        <end position="64"/>
    </location>
</feature>
<dbReference type="Proteomes" id="UP000639396">
    <property type="component" value="Unassembled WGS sequence"/>
</dbReference>
<sequence length="126" mass="14350">MARRQKQSISMFLVSALGLMAGIKAFLWVLETQYFKFKVDVPYLNAAIGVAIALLVIRVTWVLWRARAKKKALQGEVAATSEVSSPEADTYRCAQCGKGVSEKVRNYCLGRPERFQNRVYCYEHQR</sequence>
<evidence type="ECO:0000256" key="1">
    <source>
        <dbReference type="SAM" id="Phobius"/>
    </source>
</evidence>
<dbReference type="EMBL" id="JACXJA010000012">
    <property type="protein sequence ID" value="MBD2862495.1"/>
    <property type="molecule type" value="Genomic_DNA"/>
</dbReference>
<keyword evidence="1" id="KW-0472">Membrane</keyword>
<accession>A0A927CAU3</accession>
<protein>
    <submittedName>
        <fullName evidence="2">Uncharacterized protein</fullName>
    </submittedName>
</protein>
<evidence type="ECO:0000313" key="2">
    <source>
        <dbReference type="EMBL" id="MBD2862495.1"/>
    </source>
</evidence>
<reference evidence="2" key="1">
    <citation type="submission" date="2020-09" db="EMBL/GenBank/DDBJ databases">
        <title>A novel bacterium of genus Paenibacillus, isolated from South China Sea.</title>
        <authorList>
            <person name="Huang H."/>
            <person name="Mo K."/>
            <person name="Hu Y."/>
        </authorList>
    </citation>
    <scope>NUCLEOTIDE SEQUENCE</scope>
    <source>
        <strain evidence="2">IB182363</strain>
    </source>
</reference>
<keyword evidence="1" id="KW-0812">Transmembrane</keyword>
<keyword evidence="1" id="KW-1133">Transmembrane helix</keyword>
<name>A0A927CAU3_9BACL</name>
<proteinExistence type="predicted"/>
<dbReference type="AlphaFoldDB" id="A0A927CAU3"/>
<evidence type="ECO:0000313" key="3">
    <source>
        <dbReference type="Proteomes" id="UP000639396"/>
    </source>
</evidence>
<comment type="caution">
    <text evidence="2">The sequence shown here is derived from an EMBL/GenBank/DDBJ whole genome shotgun (WGS) entry which is preliminary data.</text>
</comment>
<organism evidence="2 3">
    <name type="scientific">Paenibacillus oceani</name>
    <dbReference type="NCBI Taxonomy" id="2772510"/>
    <lineage>
        <taxon>Bacteria</taxon>
        <taxon>Bacillati</taxon>
        <taxon>Bacillota</taxon>
        <taxon>Bacilli</taxon>
        <taxon>Bacillales</taxon>
        <taxon>Paenibacillaceae</taxon>
        <taxon>Paenibacillus</taxon>
    </lineage>
</organism>
<feature type="transmembrane region" description="Helical" evidence="1">
    <location>
        <begin position="12"/>
        <end position="30"/>
    </location>
</feature>